<dbReference type="Proteomes" id="UP001196413">
    <property type="component" value="Unassembled WGS sequence"/>
</dbReference>
<evidence type="ECO:0000313" key="4">
    <source>
        <dbReference type="Proteomes" id="UP001196413"/>
    </source>
</evidence>
<dbReference type="SUPFAM" id="SSF49329">
    <property type="entry name" value="Cu,Zn superoxide dismutase-like"/>
    <property type="match status" value="1"/>
</dbReference>
<dbReference type="InterPro" id="IPR001424">
    <property type="entry name" value="SOD_Cu_Zn_dom"/>
</dbReference>
<dbReference type="PANTHER" id="PTHR10003">
    <property type="entry name" value="SUPEROXIDE DISMUTASE CU-ZN -RELATED"/>
    <property type="match status" value="1"/>
</dbReference>
<proteinExistence type="predicted"/>
<name>A0AAD5MYP6_PARTN</name>
<sequence length="117" mass="13128">MLRRMLFILTILGAIQLSVLDEGRPRVLRARAFMFAKGNPRNVIGLIDLKQWRNLVEIRGFVKGLKPGLHGFHIHEKGLLGKECADAGGHYNPFNMTHGAPYDCIRHVGDLGNIFIP</sequence>
<dbReference type="GO" id="GO:0005507">
    <property type="term" value="F:copper ion binding"/>
    <property type="evidence" value="ECO:0007669"/>
    <property type="project" value="InterPro"/>
</dbReference>
<feature type="non-terminal residue" evidence="3">
    <location>
        <position position="117"/>
    </location>
</feature>
<dbReference type="PRINTS" id="PR00068">
    <property type="entry name" value="CUZNDISMTASE"/>
</dbReference>
<keyword evidence="4" id="KW-1185">Reference proteome</keyword>
<comment type="caution">
    <text evidence="3">The sequence shown here is derived from an EMBL/GenBank/DDBJ whole genome shotgun (WGS) entry which is preliminary data.</text>
</comment>
<dbReference type="InterPro" id="IPR036423">
    <property type="entry name" value="SOD-like_Cu/Zn_dom_sf"/>
</dbReference>
<dbReference type="Gene3D" id="2.60.40.200">
    <property type="entry name" value="Superoxide dismutase, copper/zinc binding domain"/>
    <property type="match status" value="1"/>
</dbReference>
<keyword evidence="1" id="KW-0732">Signal</keyword>
<protein>
    <recommendedName>
        <fullName evidence="2">Superoxide dismutase copper/zinc binding domain-containing protein</fullName>
    </recommendedName>
</protein>
<evidence type="ECO:0000256" key="1">
    <source>
        <dbReference type="SAM" id="SignalP"/>
    </source>
</evidence>
<evidence type="ECO:0000313" key="3">
    <source>
        <dbReference type="EMBL" id="KAJ1356506.1"/>
    </source>
</evidence>
<dbReference type="GO" id="GO:0006801">
    <property type="term" value="P:superoxide metabolic process"/>
    <property type="evidence" value="ECO:0007669"/>
    <property type="project" value="InterPro"/>
</dbReference>
<feature type="domain" description="Superoxide dismutase copper/zinc binding" evidence="2">
    <location>
        <begin position="44"/>
        <end position="115"/>
    </location>
</feature>
<feature type="signal peptide" evidence="1">
    <location>
        <begin position="1"/>
        <end position="20"/>
    </location>
</feature>
<reference evidence="3" key="1">
    <citation type="submission" date="2021-06" db="EMBL/GenBank/DDBJ databases">
        <title>Parelaphostrongylus tenuis whole genome reference sequence.</title>
        <authorList>
            <person name="Garwood T.J."/>
            <person name="Larsen P.A."/>
            <person name="Fountain-Jones N.M."/>
            <person name="Garbe J.R."/>
            <person name="Macchietto M.G."/>
            <person name="Kania S.A."/>
            <person name="Gerhold R.W."/>
            <person name="Richards J.E."/>
            <person name="Wolf T.M."/>
        </authorList>
    </citation>
    <scope>NUCLEOTIDE SEQUENCE</scope>
    <source>
        <strain evidence="3">MNPRO001-30</strain>
        <tissue evidence="3">Meninges</tissue>
    </source>
</reference>
<dbReference type="EMBL" id="JAHQIW010002834">
    <property type="protein sequence ID" value="KAJ1356506.1"/>
    <property type="molecule type" value="Genomic_DNA"/>
</dbReference>
<organism evidence="3 4">
    <name type="scientific">Parelaphostrongylus tenuis</name>
    <name type="common">Meningeal worm</name>
    <dbReference type="NCBI Taxonomy" id="148309"/>
    <lineage>
        <taxon>Eukaryota</taxon>
        <taxon>Metazoa</taxon>
        <taxon>Ecdysozoa</taxon>
        <taxon>Nematoda</taxon>
        <taxon>Chromadorea</taxon>
        <taxon>Rhabditida</taxon>
        <taxon>Rhabditina</taxon>
        <taxon>Rhabditomorpha</taxon>
        <taxon>Strongyloidea</taxon>
        <taxon>Metastrongylidae</taxon>
        <taxon>Parelaphostrongylus</taxon>
    </lineage>
</organism>
<dbReference type="AlphaFoldDB" id="A0AAD5MYP6"/>
<feature type="chain" id="PRO_5042192001" description="Superoxide dismutase copper/zinc binding domain-containing protein" evidence="1">
    <location>
        <begin position="21"/>
        <end position="117"/>
    </location>
</feature>
<dbReference type="Pfam" id="PF00080">
    <property type="entry name" value="Sod_Cu"/>
    <property type="match status" value="1"/>
</dbReference>
<gene>
    <name evidence="3" type="ORF">KIN20_014238</name>
</gene>
<dbReference type="InterPro" id="IPR024134">
    <property type="entry name" value="SOD_Cu/Zn_/chaperone"/>
</dbReference>
<accession>A0AAD5MYP6</accession>
<evidence type="ECO:0000259" key="2">
    <source>
        <dbReference type="Pfam" id="PF00080"/>
    </source>
</evidence>